<comment type="caution">
    <text evidence="1">The sequence shown here is derived from an EMBL/GenBank/DDBJ whole genome shotgun (WGS) entry which is preliminary data.</text>
</comment>
<proteinExistence type="predicted"/>
<organism evidence="1 2">
    <name type="scientific">Phytophthora nicotianae P1976</name>
    <dbReference type="NCBI Taxonomy" id="1317066"/>
    <lineage>
        <taxon>Eukaryota</taxon>
        <taxon>Sar</taxon>
        <taxon>Stramenopiles</taxon>
        <taxon>Oomycota</taxon>
        <taxon>Peronosporomycetes</taxon>
        <taxon>Peronosporales</taxon>
        <taxon>Peronosporaceae</taxon>
        <taxon>Phytophthora</taxon>
    </lineage>
</organism>
<protein>
    <submittedName>
        <fullName evidence="1">Uncharacterized protein</fullName>
    </submittedName>
</protein>
<name>A0A081ALE8_PHYNI</name>
<sequence length="165" mass="19109">MRLWSSTCARTPTLINQKDRHHKGAWHTCTPAPHDRLDTSTRHQCTVPFIFVSTKLRNGSDRIGILRTSDFQSLPKSHVFCNRQLCTRREQQKRGIAVVDSVPMQATLDWTCLLHKMRHRLVEPLVTHACLVRQERRNIVFLTNKKEALAKPDAAYCTPPRYVLQ</sequence>
<dbReference type="AlphaFoldDB" id="A0A081ALE8"/>
<gene>
    <name evidence="1" type="ORF">F444_05636</name>
</gene>
<evidence type="ECO:0000313" key="2">
    <source>
        <dbReference type="Proteomes" id="UP000028582"/>
    </source>
</evidence>
<dbReference type="EMBL" id="ANJA01001075">
    <property type="protein sequence ID" value="ETO79709.1"/>
    <property type="molecule type" value="Genomic_DNA"/>
</dbReference>
<dbReference type="Proteomes" id="UP000028582">
    <property type="component" value="Unassembled WGS sequence"/>
</dbReference>
<accession>A0A081ALE8</accession>
<evidence type="ECO:0000313" key="1">
    <source>
        <dbReference type="EMBL" id="ETO79709.1"/>
    </source>
</evidence>
<reference evidence="1 2" key="1">
    <citation type="submission" date="2013-11" db="EMBL/GenBank/DDBJ databases">
        <title>The Genome Sequence of Phytophthora parasitica P1976.</title>
        <authorList>
            <consortium name="The Broad Institute Genomics Platform"/>
            <person name="Russ C."/>
            <person name="Tyler B."/>
            <person name="Panabieres F."/>
            <person name="Shan W."/>
            <person name="Tripathy S."/>
            <person name="Grunwald N."/>
            <person name="Machado M."/>
            <person name="Johnson C.S."/>
            <person name="Walker B."/>
            <person name="Young S."/>
            <person name="Zeng Q."/>
            <person name="Gargeya S."/>
            <person name="Fitzgerald M."/>
            <person name="Haas B."/>
            <person name="Abouelleil A."/>
            <person name="Allen A.W."/>
            <person name="Alvarado L."/>
            <person name="Arachchi H.M."/>
            <person name="Berlin A.M."/>
            <person name="Chapman S.B."/>
            <person name="Gainer-Dewar J."/>
            <person name="Goldberg J."/>
            <person name="Griggs A."/>
            <person name="Gujja S."/>
            <person name="Hansen M."/>
            <person name="Howarth C."/>
            <person name="Imamovic A."/>
            <person name="Ireland A."/>
            <person name="Larimer J."/>
            <person name="McCowan C."/>
            <person name="Murphy C."/>
            <person name="Pearson M."/>
            <person name="Poon T.W."/>
            <person name="Priest M."/>
            <person name="Roberts A."/>
            <person name="Saif S."/>
            <person name="Shea T."/>
            <person name="Sisk P."/>
            <person name="Sykes S."/>
            <person name="Wortman J."/>
            <person name="Nusbaum C."/>
            <person name="Birren B."/>
        </authorList>
    </citation>
    <scope>NUCLEOTIDE SEQUENCE [LARGE SCALE GENOMIC DNA]</scope>
    <source>
        <strain evidence="1 2">P1976</strain>
    </source>
</reference>